<feature type="domain" description="AAA+ ATPase" evidence="5">
    <location>
        <begin position="334"/>
        <end position="479"/>
    </location>
</feature>
<evidence type="ECO:0000259" key="4">
    <source>
        <dbReference type="SMART" id="SM00278"/>
    </source>
</evidence>
<dbReference type="InterPro" id="IPR041451">
    <property type="entry name" value="RecD2_SH13"/>
</dbReference>
<dbReference type="GO" id="GO:0043139">
    <property type="term" value="F:5'-3' DNA helicase activity"/>
    <property type="evidence" value="ECO:0007669"/>
    <property type="project" value="UniProtKB-UniRule"/>
</dbReference>
<keyword evidence="3" id="KW-0347">Helicase</keyword>
<dbReference type="Pfam" id="PF13538">
    <property type="entry name" value="UvrD_C_2"/>
    <property type="match status" value="1"/>
</dbReference>
<comment type="function">
    <text evidence="3">DNA-dependent ATPase and ATP-dependent 5'-3' DNA helicase. Has no activity on blunt DNA or DNA with 3'-overhangs, requires at least 10 bases of 5'-ssDNA for helicase activity.</text>
</comment>
<protein>
    <recommendedName>
        <fullName evidence="3">ATP-dependent RecD2 DNA helicase</fullName>
        <ecNumber evidence="3">5.6.2.3</ecNumber>
    </recommendedName>
    <alternativeName>
        <fullName evidence="3">DNA 5'-3' helicase subunit RecD2</fullName>
    </alternativeName>
</protein>
<keyword evidence="3" id="KW-0413">Isomerase</keyword>
<evidence type="ECO:0000256" key="1">
    <source>
        <dbReference type="ARBA" id="ARBA00022741"/>
    </source>
</evidence>
<gene>
    <name evidence="3" type="primary">recD2</name>
    <name evidence="6" type="ORF">SAMN05660865_00118</name>
</gene>
<dbReference type="Pfam" id="PF18335">
    <property type="entry name" value="SH3_13"/>
    <property type="match status" value="1"/>
</dbReference>
<dbReference type="SMART" id="SM00382">
    <property type="entry name" value="AAA"/>
    <property type="match status" value="1"/>
</dbReference>
<dbReference type="NCBIfam" id="TIGR01448">
    <property type="entry name" value="recD_rel"/>
    <property type="match status" value="1"/>
</dbReference>
<accession>A0A1H5RM71</accession>
<feature type="domain" description="Helix-hairpin-helix DNA-binding motif class 1" evidence="4">
    <location>
        <begin position="118"/>
        <end position="137"/>
    </location>
</feature>
<dbReference type="Pfam" id="PF14520">
    <property type="entry name" value="HHH_5"/>
    <property type="match status" value="1"/>
</dbReference>
<keyword evidence="3" id="KW-0378">Hydrolase</keyword>
<comment type="similarity">
    <text evidence="3">Belongs to the RecD family. RecD2 subfamily.</text>
</comment>
<keyword evidence="3" id="KW-0238">DNA-binding</keyword>
<dbReference type="GO" id="GO:0009338">
    <property type="term" value="C:exodeoxyribonuclease V complex"/>
    <property type="evidence" value="ECO:0007669"/>
    <property type="project" value="TreeGrafter"/>
</dbReference>
<name>A0A1H5RM71_9CLOT</name>
<evidence type="ECO:0000256" key="3">
    <source>
        <dbReference type="HAMAP-Rule" id="MF_01488"/>
    </source>
</evidence>
<dbReference type="InterPro" id="IPR027417">
    <property type="entry name" value="P-loop_NTPase"/>
</dbReference>
<dbReference type="GO" id="GO:0006281">
    <property type="term" value="P:DNA repair"/>
    <property type="evidence" value="ECO:0007669"/>
    <property type="project" value="InterPro"/>
</dbReference>
<dbReference type="GO" id="GO:0005524">
    <property type="term" value="F:ATP binding"/>
    <property type="evidence" value="ECO:0007669"/>
    <property type="project" value="UniProtKB-UniRule"/>
</dbReference>
<dbReference type="Gene3D" id="3.40.50.300">
    <property type="entry name" value="P-loop containing nucleotide triphosphate hydrolases"/>
    <property type="match status" value="2"/>
</dbReference>
<dbReference type="InterPro" id="IPR027785">
    <property type="entry name" value="UvrD-like_helicase_C"/>
</dbReference>
<dbReference type="Pfam" id="PF13245">
    <property type="entry name" value="AAA_19"/>
    <property type="match status" value="1"/>
</dbReference>
<dbReference type="InterPro" id="IPR010994">
    <property type="entry name" value="RuvA_2-like"/>
</dbReference>
<dbReference type="InterPro" id="IPR006345">
    <property type="entry name" value="RecD2"/>
</dbReference>
<feature type="binding site" evidence="3">
    <location>
        <begin position="345"/>
        <end position="349"/>
    </location>
    <ligand>
        <name>ATP</name>
        <dbReference type="ChEBI" id="CHEBI:30616"/>
    </ligand>
</feature>
<dbReference type="CDD" id="cd18809">
    <property type="entry name" value="SF1_C_RecD"/>
    <property type="match status" value="1"/>
</dbReference>
<dbReference type="SUPFAM" id="SSF52540">
    <property type="entry name" value="P-loop containing nucleoside triphosphate hydrolases"/>
    <property type="match status" value="1"/>
</dbReference>
<organism evidence="6 7">
    <name type="scientific">Caloramator fervidus</name>
    <dbReference type="NCBI Taxonomy" id="29344"/>
    <lineage>
        <taxon>Bacteria</taxon>
        <taxon>Bacillati</taxon>
        <taxon>Bacillota</taxon>
        <taxon>Clostridia</taxon>
        <taxon>Eubacteriales</taxon>
        <taxon>Clostridiaceae</taxon>
        <taxon>Caloramator</taxon>
    </lineage>
</organism>
<dbReference type="GO" id="GO:0006310">
    <property type="term" value="P:DNA recombination"/>
    <property type="evidence" value="ECO:0007669"/>
    <property type="project" value="InterPro"/>
</dbReference>
<feature type="domain" description="Helix-hairpin-helix DNA-binding motif class 1" evidence="4">
    <location>
        <begin position="182"/>
        <end position="201"/>
    </location>
</feature>
<dbReference type="Proteomes" id="UP000242850">
    <property type="component" value="Unassembled WGS sequence"/>
</dbReference>
<dbReference type="InterPro" id="IPR003583">
    <property type="entry name" value="Hlx-hairpin-Hlx_DNA-bd_motif"/>
</dbReference>
<dbReference type="Gene3D" id="1.10.10.2220">
    <property type="match status" value="1"/>
</dbReference>
<dbReference type="Gene3D" id="1.10.150.20">
    <property type="entry name" value="5' to 3' exonuclease, C-terminal subdomain"/>
    <property type="match status" value="1"/>
</dbReference>
<dbReference type="EMBL" id="FNUK01000001">
    <property type="protein sequence ID" value="SEF39442.1"/>
    <property type="molecule type" value="Genomic_DNA"/>
</dbReference>
<dbReference type="Pfam" id="PF14490">
    <property type="entry name" value="HHH_RecD2"/>
    <property type="match status" value="1"/>
</dbReference>
<dbReference type="EC" id="5.6.2.3" evidence="3"/>
<keyword evidence="2 3" id="KW-0067">ATP-binding</keyword>
<reference evidence="7" key="1">
    <citation type="submission" date="2016-10" db="EMBL/GenBank/DDBJ databases">
        <authorList>
            <person name="Varghese N."/>
            <person name="Submissions S."/>
        </authorList>
    </citation>
    <scope>NUCLEOTIDE SEQUENCE [LARGE SCALE GENOMIC DNA]</scope>
    <source>
        <strain evidence="7">DSM 5463</strain>
    </source>
</reference>
<dbReference type="GO" id="GO:0017116">
    <property type="term" value="F:single-stranded DNA helicase activity"/>
    <property type="evidence" value="ECO:0007669"/>
    <property type="project" value="TreeGrafter"/>
</dbReference>
<dbReference type="GO" id="GO:0003677">
    <property type="term" value="F:DNA binding"/>
    <property type="evidence" value="ECO:0007669"/>
    <property type="project" value="UniProtKB-UniRule"/>
</dbReference>
<dbReference type="InterPro" id="IPR029493">
    <property type="entry name" value="RecD2-like_HHH"/>
</dbReference>
<keyword evidence="7" id="KW-1185">Reference proteome</keyword>
<dbReference type="InterPro" id="IPR003593">
    <property type="entry name" value="AAA+_ATPase"/>
</dbReference>
<dbReference type="CDD" id="cd17933">
    <property type="entry name" value="DEXSc_RecD-like"/>
    <property type="match status" value="1"/>
</dbReference>
<dbReference type="InterPro" id="IPR055446">
    <property type="entry name" value="RecD2_N_OB"/>
</dbReference>
<sequence>MEMIEIEGVVENIIFRNEENGYTVIKLRHNNDIISVVGIMPYISENIKIKVFGQWVLHPTFGQQIKLISYEEVTPNTADGIEKYLASGLIPGIGPVTAKKIVEKFGKDTFEIIEMNPERLTEVDGIGEKKAQRIAEAFIEQRELRNVLIFLQSYGISTNIGVKIFKRYGNETIKVVKENPYRLCDEVNGIGFKTADKIARSLGVDLNSNYRIRAGIKYVLANCISNGHVYLPKLELLEEVYNLLNVPKELIENEILSLIKSKEVVCDKIEGQEAYYLAPYYFAETKVAAKLIELSLQTINEDINWIEENIAEFEKENNIELAKEQKEAVIKAITSGVCVITGGPGTGKTTIIKCIIRIFKKKGLQVALCAPTGRAAKRITEATQSEAKTIHRLLEIEFLESENGPSFARNEDNPLEEDVIIVDEASMVDILLMNSLLKAIDFGKRLIIVGDVDQLPSVGPGNVLRDIIESKSVPVVKLNKIFRQKNESLIAINAHRINKGEMPYLNEKDKDFFFIQKSNPKDVLEEILNLVDRRLPSFKEGFDPLRDIQVLSPMRKGENGVLNLNRELQRILNPPSSLKAEKEVRDIVFREGDKVMQIKNNYSLEWTGAFEQGFGVFNGDIGYIEKIDNEEQKVIVAFEDKKVVYDFSNLDELDLAYAITIHKSQGSEFPVIVVPVCFGPPMLMTRNLIYTAITRAKKLVVLVGMKQALGYMISNDKVSDRYSGLKERIIRFISDLK</sequence>
<evidence type="ECO:0000313" key="6">
    <source>
        <dbReference type="EMBL" id="SEF39442.1"/>
    </source>
</evidence>
<evidence type="ECO:0000259" key="5">
    <source>
        <dbReference type="SMART" id="SM00382"/>
    </source>
</evidence>
<dbReference type="HAMAP" id="MF_01488">
    <property type="entry name" value="RecD2"/>
    <property type="match status" value="1"/>
</dbReference>
<dbReference type="InterPro" id="IPR050534">
    <property type="entry name" value="Coronavir_polyprotein_1ab"/>
</dbReference>
<dbReference type="GO" id="GO:0016887">
    <property type="term" value="F:ATP hydrolysis activity"/>
    <property type="evidence" value="ECO:0007669"/>
    <property type="project" value="RHEA"/>
</dbReference>
<dbReference type="PANTHER" id="PTHR43788:SF6">
    <property type="entry name" value="DNA HELICASE B"/>
    <property type="match status" value="1"/>
</dbReference>
<dbReference type="Pfam" id="PF23139">
    <property type="entry name" value="OB_YrrC"/>
    <property type="match status" value="1"/>
</dbReference>
<dbReference type="AlphaFoldDB" id="A0A1H5RM71"/>
<comment type="catalytic activity">
    <reaction evidence="3">
        <text>ATP + H2O = ADP + phosphate + H(+)</text>
        <dbReference type="Rhea" id="RHEA:13065"/>
        <dbReference type="ChEBI" id="CHEBI:15377"/>
        <dbReference type="ChEBI" id="CHEBI:15378"/>
        <dbReference type="ChEBI" id="CHEBI:30616"/>
        <dbReference type="ChEBI" id="CHEBI:43474"/>
        <dbReference type="ChEBI" id="CHEBI:456216"/>
        <dbReference type="EC" id="5.6.2.3"/>
    </reaction>
</comment>
<dbReference type="PANTHER" id="PTHR43788">
    <property type="entry name" value="DNA2/NAM7 HELICASE FAMILY MEMBER"/>
    <property type="match status" value="1"/>
</dbReference>
<evidence type="ECO:0000256" key="2">
    <source>
        <dbReference type="ARBA" id="ARBA00022840"/>
    </source>
</evidence>
<dbReference type="SMART" id="SM00278">
    <property type="entry name" value="HhH1"/>
    <property type="match status" value="3"/>
</dbReference>
<evidence type="ECO:0000313" key="7">
    <source>
        <dbReference type="Proteomes" id="UP000242850"/>
    </source>
</evidence>
<feature type="domain" description="Helix-hairpin-helix DNA-binding motif class 1" evidence="4">
    <location>
        <begin position="83"/>
        <end position="104"/>
    </location>
</feature>
<keyword evidence="1 3" id="KW-0547">Nucleotide-binding</keyword>
<dbReference type="SUPFAM" id="SSF47781">
    <property type="entry name" value="RuvA domain 2-like"/>
    <property type="match status" value="1"/>
</dbReference>
<dbReference type="Gene3D" id="2.30.30.940">
    <property type="match status" value="1"/>
</dbReference>
<proteinExistence type="inferred from homology"/>